<comment type="caution">
    <text evidence="6">Lacks conserved residue(s) required for the propagation of feature annotation.</text>
</comment>
<dbReference type="RefSeq" id="WP_373654125.1">
    <property type="nucleotide sequence ID" value="NZ_JBGUAW010000001.1"/>
</dbReference>
<dbReference type="InterPro" id="IPR002994">
    <property type="entry name" value="Surf1/Shy1"/>
</dbReference>
<evidence type="ECO:0000256" key="6">
    <source>
        <dbReference type="RuleBase" id="RU363076"/>
    </source>
</evidence>
<dbReference type="CDD" id="cd06662">
    <property type="entry name" value="SURF1"/>
    <property type="match status" value="1"/>
</dbReference>
<comment type="similarity">
    <text evidence="2 6">Belongs to the SURF1 family.</text>
</comment>
<sequence>MRLGPYEFRPRLLPALVTLALLPALLALGFWQLDRAEQKRALLAQWEAGKRAAPSALSELGATGSKDADTRFRRVRAKGQYDQAHQFLLDNQIREGRAGFQVLTPLRLAGREKAVLINRGWVPMGASRRDLPDLPAPEGEQQLRGILTDPPSVGIRLGEADTGGNDWPKVVQYVAPERIQKQLGYPVMERVIQLGRNQPHGFERDWEAPVHFGPQRHVGYAVQWFGLAAALLAIFLVVNTKRSKPAHAESIHERFHADS</sequence>
<comment type="subcellular location">
    <subcellularLocation>
        <location evidence="6">Cell membrane</location>
        <topology evidence="6">Multi-pass membrane protein</topology>
    </subcellularLocation>
    <subcellularLocation>
        <location evidence="1">Membrane</location>
    </subcellularLocation>
</comment>
<proteinExistence type="inferred from homology"/>
<dbReference type="InterPro" id="IPR045214">
    <property type="entry name" value="Surf1/Surf4"/>
</dbReference>
<dbReference type="Proteomes" id="UP001575181">
    <property type="component" value="Unassembled WGS sequence"/>
</dbReference>
<keyword evidence="6" id="KW-1003">Cell membrane</keyword>
<evidence type="ECO:0000313" key="8">
    <source>
        <dbReference type="Proteomes" id="UP001575181"/>
    </source>
</evidence>
<dbReference type="PANTHER" id="PTHR23427">
    <property type="entry name" value="SURFEIT LOCUS PROTEIN"/>
    <property type="match status" value="1"/>
</dbReference>
<comment type="caution">
    <text evidence="7">The sequence shown here is derived from an EMBL/GenBank/DDBJ whole genome shotgun (WGS) entry which is preliminary data.</text>
</comment>
<keyword evidence="8" id="KW-1185">Reference proteome</keyword>
<keyword evidence="4 6" id="KW-1133">Transmembrane helix</keyword>
<evidence type="ECO:0000256" key="1">
    <source>
        <dbReference type="ARBA" id="ARBA00004370"/>
    </source>
</evidence>
<evidence type="ECO:0000256" key="5">
    <source>
        <dbReference type="ARBA" id="ARBA00023136"/>
    </source>
</evidence>
<organism evidence="7 8">
    <name type="scientific">Thiohalorhabdus methylotrophus</name>
    <dbReference type="NCBI Taxonomy" id="3242694"/>
    <lineage>
        <taxon>Bacteria</taxon>
        <taxon>Pseudomonadati</taxon>
        <taxon>Pseudomonadota</taxon>
        <taxon>Gammaproteobacteria</taxon>
        <taxon>Thiohalorhabdales</taxon>
        <taxon>Thiohalorhabdaceae</taxon>
        <taxon>Thiohalorhabdus</taxon>
    </lineage>
</organism>
<evidence type="ECO:0000256" key="2">
    <source>
        <dbReference type="ARBA" id="ARBA00007165"/>
    </source>
</evidence>
<name>A0ABV4TQB9_9GAMM</name>
<evidence type="ECO:0000256" key="4">
    <source>
        <dbReference type="ARBA" id="ARBA00022989"/>
    </source>
</evidence>
<keyword evidence="5 6" id="KW-0472">Membrane</keyword>
<reference evidence="7 8" key="1">
    <citation type="submission" date="2024-08" db="EMBL/GenBank/DDBJ databases">
        <title>Whole-genome sequencing of halo(alkali)philic microorganisms from hypersaline lakes.</title>
        <authorList>
            <person name="Sorokin D.Y."/>
            <person name="Merkel A.Y."/>
            <person name="Messina E."/>
            <person name="Yakimov M."/>
        </authorList>
    </citation>
    <scope>NUCLEOTIDE SEQUENCE [LARGE SCALE GENOMIC DNA]</scope>
    <source>
        <strain evidence="7 8">Cl-TMA</strain>
    </source>
</reference>
<dbReference type="EMBL" id="JBGUAW010000001">
    <property type="protein sequence ID" value="MFA9459334.1"/>
    <property type="molecule type" value="Genomic_DNA"/>
</dbReference>
<dbReference type="PROSITE" id="PS50895">
    <property type="entry name" value="SURF1"/>
    <property type="match status" value="1"/>
</dbReference>
<dbReference type="Pfam" id="PF02104">
    <property type="entry name" value="SURF1"/>
    <property type="match status" value="1"/>
</dbReference>
<accession>A0ABV4TQB9</accession>
<evidence type="ECO:0000256" key="3">
    <source>
        <dbReference type="ARBA" id="ARBA00022692"/>
    </source>
</evidence>
<keyword evidence="3 6" id="KW-0812">Transmembrane</keyword>
<dbReference type="PANTHER" id="PTHR23427:SF2">
    <property type="entry name" value="SURFEIT LOCUS PROTEIN 1"/>
    <property type="match status" value="1"/>
</dbReference>
<evidence type="ECO:0000313" key="7">
    <source>
        <dbReference type="EMBL" id="MFA9459334.1"/>
    </source>
</evidence>
<protein>
    <recommendedName>
        <fullName evidence="6">SURF1-like protein</fullName>
    </recommendedName>
</protein>
<feature type="transmembrane region" description="Helical" evidence="6">
    <location>
        <begin position="218"/>
        <end position="238"/>
    </location>
</feature>
<gene>
    <name evidence="7" type="ORF">ACERLL_00650</name>
</gene>